<evidence type="ECO:0000256" key="1">
    <source>
        <dbReference type="SAM" id="Phobius"/>
    </source>
</evidence>
<sequence length="63" mass="6924">MKRFEFIKLIAGSLVIIGAVMAMGGGNPNWLWLPIFVGVMLAQSSLTKICPMDFILKKLGVKE</sequence>
<reference evidence="3 4" key="1">
    <citation type="journal article" date="2015" name="Nature">
        <title>rRNA introns, odd ribosomes, and small enigmatic genomes across a large radiation of phyla.</title>
        <authorList>
            <person name="Brown C.T."/>
            <person name="Hug L.A."/>
            <person name="Thomas B.C."/>
            <person name="Sharon I."/>
            <person name="Castelle C.J."/>
            <person name="Singh A."/>
            <person name="Wilkins M.J."/>
            <person name="Williams K.H."/>
            <person name="Banfield J.F."/>
        </authorList>
    </citation>
    <scope>NUCLEOTIDE SEQUENCE [LARGE SCALE GENOMIC DNA]</scope>
</reference>
<keyword evidence="1" id="KW-0472">Membrane</keyword>
<evidence type="ECO:0000313" key="4">
    <source>
        <dbReference type="Proteomes" id="UP000034207"/>
    </source>
</evidence>
<dbReference type="Proteomes" id="UP000034207">
    <property type="component" value="Unassembled WGS sequence"/>
</dbReference>
<keyword evidence="1" id="KW-0812">Transmembrane</keyword>
<organism evidence="3 4">
    <name type="scientific">candidate division CPR2 bacterium GW2011_GWC2_39_10</name>
    <dbReference type="NCBI Taxonomy" id="1618345"/>
    <lineage>
        <taxon>Bacteria</taxon>
        <taxon>Bacteria division CPR2</taxon>
    </lineage>
</organism>
<proteinExistence type="predicted"/>
<comment type="caution">
    <text evidence="3">The sequence shown here is derived from an EMBL/GenBank/DDBJ whole genome shotgun (WGS) entry which is preliminary data.</text>
</comment>
<dbReference type="AlphaFoldDB" id="A0A0G0PBE4"/>
<dbReference type="Pfam" id="PF11127">
    <property type="entry name" value="YgaP-like_TM"/>
    <property type="match status" value="1"/>
</dbReference>
<keyword evidence="1" id="KW-1133">Transmembrane helix</keyword>
<feature type="domain" description="Inner membrane protein YgaP-like transmembrane" evidence="2">
    <location>
        <begin position="7"/>
        <end position="57"/>
    </location>
</feature>
<evidence type="ECO:0000313" key="3">
    <source>
        <dbReference type="EMBL" id="KKQ95459.1"/>
    </source>
</evidence>
<protein>
    <recommendedName>
        <fullName evidence="2">Inner membrane protein YgaP-like transmembrane domain-containing protein</fullName>
    </recommendedName>
</protein>
<name>A0A0G0PBE4_UNCC2</name>
<feature type="transmembrane region" description="Helical" evidence="1">
    <location>
        <begin position="7"/>
        <end position="24"/>
    </location>
</feature>
<feature type="transmembrane region" description="Helical" evidence="1">
    <location>
        <begin position="30"/>
        <end position="50"/>
    </location>
</feature>
<accession>A0A0G0PBE4</accession>
<gene>
    <name evidence="3" type="ORF">UT18_C0001G0046</name>
</gene>
<dbReference type="EMBL" id="LBVV01000001">
    <property type="protein sequence ID" value="KKQ95459.1"/>
    <property type="molecule type" value="Genomic_DNA"/>
</dbReference>
<dbReference type="Gene3D" id="6.10.140.1340">
    <property type="match status" value="1"/>
</dbReference>
<dbReference type="InterPro" id="IPR021309">
    <property type="entry name" value="YgaP-like_TM"/>
</dbReference>
<evidence type="ECO:0000259" key="2">
    <source>
        <dbReference type="Pfam" id="PF11127"/>
    </source>
</evidence>